<feature type="domain" description="Response regulatory" evidence="7">
    <location>
        <begin position="4"/>
        <end position="118"/>
    </location>
</feature>
<evidence type="ECO:0000256" key="2">
    <source>
        <dbReference type="ARBA" id="ARBA00022840"/>
    </source>
</evidence>
<dbReference type="SUPFAM" id="SSF46689">
    <property type="entry name" value="Homeodomain-like"/>
    <property type="match status" value="1"/>
</dbReference>
<dbReference type="InterPro" id="IPR009057">
    <property type="entry name" value="Homeodomain-like_sf"/>
</dbReference>
<dbReference type="FunFam" id="3.40.50.300:FF:000006">
    <property type="entry name" value="DNA-binding transcriptional regulator NtrC"/>
    <property type="match status" value="1"/>
</dbReference>
<dbReference type="SUPFAM" id="SSF52172">
    <property type="entry name" value="CheY-like"/>
    <property type="match status" value="1"/>
</dbReference>
<evidence type="ECO:0000313" key="9">
    <source>
        <dbReference type="Proteomes" id="UP000181976"/>
    </source>
</evidence>
<evidence type="ECO:0000256" key="3">
    <source>
        <dbReference type="ARBA" id="ARBA00023015"/>
    </source>
</evidence>
<dbReference type="EMBL" id="FONA01000002">
    <property type="protein sequence ID" value="SFD81218.1"/>
    <property type="molecule type" value="Genomic_DNA"/>
</dbReference>
<dbReference type="InterPro" id="IPR027417">
    <property type="entry name" value="P-loop_NTPase"/>
</dbReference>
<reference evidence="8 9" key="1">
    <citation type="submission" date="2016-10" db="EMBL/GenBank/DDBJ databases">
        <authorList>
            <person name="de Groot N.N."/>
        </authorList>
    </citation>
    <scope>NUCLEOTIDE SEQUENCE [LARGE SCALE GENOMIC DNA]</scope>
    <source>
        <strain evidence="8 9">DSM 19012</strain>
    </source>
</reference>
<keyword evidence="9" id="KW-1185">Reference proteome</keyword>
<dbReference type="AlphaFoldDB" id="A0A1I1VGU6"/>
<dbReference type="PROSITE" id="PS00675">
    <property type="entry name" value="SIGMA54_INTERACT_1"/>
    <property type="match status" value="1"/>
</dbReference>
<dbReference type="eggNOG" id="COG2204">
    <property type="taxonomic scope" value="Bacteria"/>
</dbReference>
<dbReference type="RefSeq" id="WP_010528701.1">
    <property type="nucleotide sequence ID" value="NZ_AFSL01000095.1"/>
</dbReference>
<keyword evidence="4" id="KW-0804">Transcription</keyword>
<gene>
    <name evidence="8" type="ORF">SAMN05444380_102142</name>
</gene>
<dbReference type="GO" id="GO:0000160">
    <property type="term" value="P:phosphorelay signal transduction system"/>
    <property type="evidence" value="ECO:0007669"/>
    <property type="project" value="InterPro"/>
</dbReference>
<dbReference type="SUPFAM" id="SSF52540">
    <property type="entry name" value="P-loop containing nucleoside triphosphate hydrolases"/>
    <property type="match status" value="1"/>
</dbReference>
<dbReference type="InParanoid" id="A0A1I1VGU6"/>
<dbReference type="Gene3D" id="1.10.10.60">
    <property type="entry name" value="Homeodomain-like"/>
    <property type="match status" value="1"/>
</dbReference>
<dbReference type="InterPro" id="IPR011006">
    <property type="entry name" value="CheY-like_superfamily"/>
</dbReference>
<dbReference type="CDD" id="cd00009">
    <property type="entry name" value="AAA"/>
    <property type="match status" value="1"/>
</dbReference>
<dbReference type="GO" id="GO:0006355">
    <property type="term" value="P:regulation of DNA-templated transcription"/>
    <property type="evidence" value="ECO:0007669"/>
    <property type="project" value="InterPro"/>
</dbReference>
<dbReference type="Gene3D" id="3.40.50.300">
    <property type="entry name" value="P-loop containing nucleotide triphosphate hydrolases"/>
    <property type="match status" value="1"/>
</dbReference>
<evidence type="ECO:0000313" key="8">
    <source>
        <dbReference type="EMBL" id="SFD81218.1"/>
    </source>
</evidence>
<dbReference type="InterPro" id="IPR025662">
    <property type="entry name" value="Sigma_54_int_dom_ATP-bd_1"/>
</dbReference>
<dbReference type="STRING" id="385682.SAMN05444380_102142"/>
<feature type="domain" description="Sigma-54 factor interaction" evidence="6">
    <location>
        <begin position="132"/>
        <end position="361"/>
    </location>
</feature>
<dbReference type="InterPro" id="IPR002197">
    <property type="entry name" value="HTH_Fis"/>
</dbReference>
<dbReference type="PRINTS" id="PR01590">
    <property type="entry name" value="HTHFIS"/>
</dbReference>
<evidence type="ECO:0000256" key="5">
    <source>
        <dbReference type="PROSITE-ProRule" id="PRU00169"/>
    </source>
</evidence>
<dbReference type="InterPro" id="IPR002078">
    <property type="entry name" value="Sigma_54_int"/>
</dbReference>
<dbReference type="GO" id="GO:0005524">
    <property type="term" value="F:ATP binding"/>
    <property type="evidence" value="ECO:0007669"/>
    <property type="project" value="UniProtKB-KW"/>
</dbReference>
<dbReference type="InterPro" id="IPR025944">
    <property type="entry name" value="Sigma_54_int_dom_CS"/>
</dbReference>
<evidence type="ECO:0000256" key="1">
    <source>
        <dbReference type="ARBA" id="ARBA00022741"/>
    </source>
</evidence>
<dbReference type="InterPro" id="IPR001789">
    <property type="entry name" value="Sig_transdc_resp-reg_receiver"/>
</dbReference>
<dbReference type="PANTHER" id="PTHR32071">
    <property type="entry name" value="TRANSCRIPTIONAL REGULATORY PROTEIN"/>
    <property type="match status" value="1"/>
</dbReference>
<organism evidence="8 9">
    <name type="scientific">Thermophagus xiamenensis</name>
    <dbReference type="NCBI Taxonomy" id="385682"/>
    <lineage>
        <taxon>Bacteria</taxon>
        <taxon>Pseudomonadati</taxon>
        <taxon>Bacteroidota</taxon>
        <taxon>Bacteroidia</taxon>
        <taxon>Marinilabiliales</taxon>
        <taxon>Marinilabiliaceae</taxon>
        <taxon>Thermophagus</taxon>
    </lineage>
</organism>
<keyword evidence="5" id="KW-0597">Phosphoprotein</keyword>
<keyword evidence="2" id="KW-0067">ATP-binding</keyword>
<dbReference type="SMART" id="SM00382">
    <property type="entry name" value="AAA"/>
    <property type="match status" value="1"/>
</dbReference>
<evidence type="ECO:0000259" key="7">
    <source>
        <dbReference type="PROSITE" id="PS50110"/>
    </source>
</evidence>
<evidence type="ECO:0000259" key="6">
    <source>
        <dbReference type="PROSITE" id="PS50045"/>
    </source>
</evidence>
<keyword evidence="3" id="KW-0805">Transcription regulation</keyword>
<accession>A0A1I1VGU6</accession>
<dbReference type="Gene3D" id="1.10.8.60">
    <property type="match status" value="1"/>
</dbReference>
<dbReference type="GO" id="GO:0043565">
    <property type="term" value="F:sequence-specific DNA binding"/>
    <property type="evidence" value="ECO:0007669"/>
    <property type="project" value="InterPro"/>
</dbReference>
<name>A0A1I1VGU6_9BACT</name>
<dbReference type="PANTHER" id="PTHR32071:SF81">
    <property type="entry name" value="PROPIONATE CATABOLISM OPERON REGULATORY PROTEIN"/>
    <property type="match status" value="1"/>
</dbReference>
<proteinExistence type="predicted"/>
<dbReference type="PROSITE" id="PS50110">
    <property type="entry name" value="RESPONSE_REGULATORY"/>
    <property type="match status" value="1"/>
</dbReference>
<evidence type="ECO:0000256" key="4">
    <source>
        <dbReference type="ARBA" id="ARBA00023163"/>
    </source>
</evidence>
<feature type="modified residue" description="4-aspartylphosphate" evidence="5">
    <location>
        <position position="53"/>
    </location>
</feature>
<dbReference type="InterPro" id="IPR003593">
    <property type="entry name" value="AAA+_ATPase"/>
</dbReference>
<dbReference type="Proteomes" id="UP000181976">
    <property type="component" value="Unassembled WGS sequence"/>
</dbReference>
<dbReference type="Gene3D" id="3.40.50.2300">
    <property type="match status" value="1"/>
</dbReference>
<dbReference type="InterPro" id="IPR058031">
    <property type="entry name" value="AAA_lid_NorR"/>
</dbReference>
<dbReference type="Pfam" id="PF00072">
    <property type="entry name" value="Response_reg"/>
    <property type="match status" value="1"/>
</dbReference>
<dbReference type="PROSITE" id="PS50045">
    <property type="entry name" value="SIGMA54_INTERACT_4"/>
    <property type="match status" value="1"/>
</dbReference>
<dbReference type="SMART" id="SM00448">
    <property type="entry name" value="REC"/>
    <property type="match status" value="1"/>
</dbReference>
<dbReference type="OrthoDB" id="9810703at2"/>
<keyword evidence="1" id="KW-0547">Nucleotide-binding</keyword>
<protein>
    <submittedName>
        <fullName evidence="8">Two-component system, NtrC family, response regulator HydG</fullName>
    </submittedName>
</protein>
<dbReference type="Pfam" id="PF25601">
    <property type="entry name" value="AAA_lid_14"/>
    <property type="match status" value="1"/>
</dbReference>
<dbReference type="Pfam" id="PF00158">
    <property type="entry name" value="Sigma54_activat"/>
    <property type="match status" value="1"/>
</dbReference>
<sequence length="439" mass="49505">MNKKILIIDDDTSFSLMVSGYLAKNEMETTTAGSFYKAKSLIDKEYFDLILSDHRLPDGSGLDVLSYSKSKNPDIPVVLITAYSDIRVAVNAIKKGAYEYITKPVNATELLHIVQRALKSNSHSTSLSNDYIVSVGSQSKEMDEHIRLVAPTEVAVLIQGESGTGKEYVARRIHELSHHRQDPFVAVDCGALTTEIASSELFGHEKGSFTGAVDDKIGHFESVGKGTIFLDEVGNLSYNVQIKLLRAIQERRAHRVGSNKEFPIKARIIAASNDDLRQKAKEGGFREDLFHRLNEFTIHVPPLRNRSDELPTFINHFCNEAAKEFGKNIHGFSDEVMEVFQHYDWPGNLRELRNVVRRSVLLSKNEWIGIEAIPPEIAEPLSMQPSTLIKYTEAKEIAEKKLIEETLRKVKHNKSKAARLLGIDRKTLYNKLQKLNIDY</sequence>
<dbReference type="Pfam" id="PF02954">
    <property type="entry name" value="HTH_8"/>
    <property type="match status" value="1"/>
</dbReference>
<dbReference type="PROSITE" id="PS00688">
    <property type="entry name" value="SIGMA54_INTERACT_3"/>
    <property type="match status" value="1"/>
</dbReference>